<dbReference type="PANTHER" id="PTHR43386">
    <property type="entry name" value="OLIGOPEPTIDE TRANSPORT SYSTEM PERMEASE PROTEIN APPC"/>
    <property type="match status" value="1"/>
</dbReference>
<feature type="domain" description="ABC transmembrane type-1" evidence="10">
    <location>
        <begin position="97"/>
        <end position="298"/>
    </location>
</feature>
<dbReference type="GO" id="GO:0005886">
    <property type="term" value="C:plasma membrane"/>
    <property type="evidence" value="ECO:0007669"/>
    <property type="project" value="UniProtKB-SubCell"/>
</dbReference>
<dbReference type="GO" id="GO:0015833">
    <property type="term" value="P:peptide transport"/>
    <property type="evidence" value="ECO:0007669"/>
    <property type="project" value="UniProtKB-KW"/>
</dbReference>
<feature type="transmembrane region" description="Helical" evidence="9">
    <location>
        <begin position="231"/>
        <end position="255"/>
    </location>
</feature>
<dbReference type="InterPro" id="IPR000515">
    <property type="entry name" value="MetI-like"/>
</dbReference>
<comment type="subcellular location">
    <subcellularLocation>
        <location evidence="1 9">Cell membrane</location>
        <topology evidence="1 9">Multi-pass membrane protein</topology>
    </subcellularLocation>
</comment>
<dbReference type="InterPro" id="IPR035906">
    <property type="entry name" value="MetI-like_sf"/>
</dbReference>
<dbReference type="Gene3D" id="1.10.3720.10">
    <property type="entry name" value="MetI-like"/>
    <property type="match status" value="1"/>
</dbReference>
<dbReference type="AlphaFoldDB" id="A0A443J250"/>
<evidence type="ECO:0000313" key="11">
    <source>
        <dbReference type="EMBL" id="RWR14453.1"/>
    </source>
</evidence>
<keyword evidence="3" id="KW-1003">Cell membrane</keyword>
<keyword evidence="7 9" id="KW-1133">Transmembrane helix</keyword>
<dbReference type="Proteomes" id="UP000285710">
    <property type="component" value="Unassembled WGS sequence"/>
</dbReference>
<accession>A0A443J250</accession>
<feature type="transmembrane region" description="Helical" evidence="9">
    <location>
        <begin position="136"/>
        <end position="156"/>
    </location>
</feature>
<dbReference type="EMBL" id="SAUW01000003">
    <property type="protein sequence ID" value="RWR14453.1"/>
    <property type="molecule type" value="Genomic_DNA"/>
</dbReference>
<dbReference type="GO" id="GO:0015031">
    <property type="term" value="P:protein transport"/>
    <property type="evidence" value="ECO:0007669"/>
    <property type="project" value="UniProtKB-KW"/>
</dbReference>
<feature type="transmembrane region" description="Helical" evidence="9">
    <location>
        <begin position="36"/>
        <end position="55"/>
    </location>
</feature>
<dbReference type="PROSITE" id="PS50928">
    <property type="entry name" value="ABC_TM1"/>
    <property type="match status" value="1"/>
</dbReference>
<evidence type="ECO:0000259" key="10">
    <source>
        <dbReference type="PROSITE" id="PS50928"/>
    </source>
</evidence>
<evidence type="ECO:0000256" key="2">
    <source>
        <dbReference type="ARBA" id="ARBA00022448"/>
    </source>
</evidence>
<feature type="transmembrane region" description="Helical" evidence="9">
    <location>
        <begin position="168"/>
        <end position="188"/>
    </location>
</feature>
<evidence type="ECO:0000256" key="5">
    <source>
        <dbReference type="ARBA" id="ARBA00022856"/>
    </source>
</evidence>
<dbReference type="GO" id="GO:0055085">
    <property type="term" value="P:transmembrane transport"/>
    <property type="evidence" value="ECO:0007669"/>
    <property type="project" value="InterPro"/>
</dbReference>
<evidence type="ECO:0000256" key="9">
    <source>
        <dbReference type="RuleBase" id="RU363032"/>
    </source>
</evidence>
<keyword evidence="6" id="KW-0653">Protein transport</keyword>
<evidence type="ECO:0000256" key="6">
    <source>
        <dbReference type="ARBA" id="ARBA00022927"/>
    </source>
</evidence>
<dbReference type="PANTHER" id="PTHR43386:SF1">
    <property type="entry name" value="D,D-DIPEPTIDE TRANSPORT SYSTEM PERMEASE PROTEIN DDPC-RELATED"/>
    <property type="match status" value="1"/>
</dbReference>
<dbReference type="InterPro" id="IPR025966">
    <property type="entry name" value="OppC_N"/>
</dbReference>
<comment type="similarity">
    <text evidence="9">Belongs to the binding-protein-dependent transport system permease family.</text>
</comment>
<dbReference type="Pfam" id="PF12911">
    <property type="entry name" value="OppC_N"/>
    <property type="match status" value="1"/>
</dbReference>
<dbReference type="CDD" id="cd06261">
    <property type="entry name" value="TM_PBP2"/>
    <property type="match status" value="1"/>
</dbReference>
<protein>
    <submittedName>
        <fullName evidence="11">ABC transporter permease</fullName>
    </submittedName>
</protein>
<keyword evidence="5" id="KW-0571">Peptide transport</keyword>
<gene>
    <name evidence="11" type="ORF">D2T33_04410</name>
</gene>
<dbReference type="InterPro" id="IPR050366">
    <property type="entry name" value="BP-dependent_transpt_permease"/>
</dbReference>
<keyword evidence="8 9" id="KW-0472">Membrane</keyword>
<feature type="transmembrane region" description="Helical" evidence="9">
    <location>
        <begin position="275"/>
        <end position="298"/>
    </location>
</feature>
<evidence type="ECO:0000256" key="3">
    <source>
        <dbReference type="ARBA" id="ARBA00022475"/>
    </source>
</evidence>
<evidence type="ECO:0000256" key="4">
    <source>
        <dbReference type="ARBA" id="ARBA00022692"/>
    </source>
</evidence>
<keyword evidence="4 9" id="KW-0812">Transmembrane</keyword>
<comment type="caution">
    <text evidence="11">The sequence shown here is derived from an EMBL/GenBank/DDBJ whole genome shotgun (WGS) entry which is preliminary data.</text>
</comment>
<sequence length="312" mass="33640">MTGMNDSIDPITPAGERPARFGLFGRCLRTSMTGRVGFGLVMFVVIVAIFGPLLTPYAPKDQSAMYAVGANARPSAEHWLGTDRLGYDILTQLLYGARTALIVGLGAVLISGCAGILIGGIAGYRGGWTDEVLMRFAEFFLVVPIFIIILAVVRVLSKAVTGTAFETMPYFNLTVIILMIGLFGWAPIARMTRGEFLRIKTLEFVQAARCGGQSGRQIVLSEILPNAFPSIVVLIALEIGGAILAEAMISFLGFGDPNAVSWGQMLYFNYQSLKIWPMASLAPGFMIFITVLGFNLLADGLSDAANPRAKRR</sequence>
<name>A0A443J250_9RHOB</name>
<keyword evidence="12" id="KW-1185">Reference proteome</keyword>
<evidence type="ECO:0000256" key="8">
    <source>
        <dbReference type="ARBA" id="ARBA00023136"/>
    </source>
</evidence>
<dbReference type="SUPFAM" id="SSF161098">
    <property type="entry name" value="MetI-like"/>
    <property type="match status" value="1"/>
</dbReference>
<evidence type="ECO:0000313" key="12">
    <source>
        <dbReference type="Proteomes" id="UP000285710"/>
    </source>
</evidence>
<evidence type="ECO:0000256" key="7">
    <source>
        <dbReference type="ARBA" id="ARBA00022989"/>
    </source>
</evidence>
<proteinExistence type="inferred from homology"/>
<reference evidence="11 12" key="1">
    <citation type="submission" date="2019-01" db="EMBL/GenBank/DDBJ databases">
        <title>Sinorhodobacter populi sp. nov. isolated from the symptomatic bark tissue of Populus euramericana canker.</title>
        <authorList>
            <person name="Xu G."/>
        </authorList>
    </citation>
    <scope>NUCLEOTIDE SEQUENCE [LARGE SCALE GENOMIC DNA]</scope>
    <source>
        <strain evidence="11 12">2D-5</strain>
    </source>
</reference>
<organism evidence="11 12">
    <name type="scientific">Paenirhodobacter populi</name>
    <dbReference type="NCBI Taxonomy" id="2306993"/>
    <lineage>
        <taxon>Bacteria</taxon>
        <taxon>Pseudomonadati</taxon>
        <taxon>Pseudomonadota</taxon>
        <taxon>Alphaproteobacteria</taxon>
        <taxon>Rhodobacterales</taxon>
        <taxon>Rhodobacter group</taxon>
        <taxon>Paenirhodobacter</taxon>
    </lineage>
</organism>
<evidence type="ECO:0000256" key="1">
    <source>
        <dbReference type="ARBA" id="ARBA00004651"/>
    </source>
</evidence>
<reference evidence="11 12" key="2">
    <citation type="submission" date="2019-01" db="EMBL/GenBank/DDBJ databases">
        <authorList>
            <person name="Li Y."/>
        </authorList>
    </citation>
    <scope>NUCLEOTIDE SEQUENCE [LARGE SCALE GENOMIC DNA]</scope>
    <source>
        <strain evidence="11 12">2D-5</strain>
    </source>
</reference>
<keyword evidence="2 9" id="KW-0813">Transport</keyword>
<dbReference type="Pfam" id="PF00528">
    <property type="entry name" value="BPD_transp_1"/>
    <property type="match status" value="1"/>
</dbReference>
<feature type="transmembrane region" description="Helical" evidence="9">
    <location>
        <begin position="100"/>
        <end position="124"/>
    </location>
</feature>